<feature type="signal peptide" evidence="1">
    <location>
        <begin position="1"/>
        <end position="26"/>
    </location>
</feature>
<organism evidence="2 3">
    <name type="scientific">Perkinsus chesapeaki</name>
    <name type="common">Clam parasite</name>
    <name type="synonym">Perkinsus andrewsi</name>
    <dbReference type="NCBI Taxonomy" id="330153"/>
    <lineage>
        <taxon>Eukaryota</taxon>
        <taxon>Sar</taxon>
        <taxon>Alveolata</taxon>
        <taxon>Perkinsozoa</taxon>
        <taxon>Perkinsea</taxon>
        <taxon>Perkinsida</taxon>
        <taxon>Perkinsidae</taxon>
        <taxon>Perkinsus</taxon>
    </lineage>
</organism>
<sequence length="129" mass="14589">MSYPSFVVRRLLVGIYIWYSIVLCGANPNGQYCKTLGVVNKISLDFHNKVFDIYVRKAVSRGSAKNVDYQMNGDDQLKVNISNSNLVALYNKITPPISLKALEIIGYQNDILAVFAHPYGFVFFKKENC</sequence>
<dbReference type="AlphaFoldDB" id="A0A7J6MMP9"/>
<feature type="chain" id="PRO_5029689857" evidence="1">
    <location>
        <begin position="27"/>
        <end position="129"/>
    </location>
</feature>
<keyword evidence="1" id="KW-0732">Signal</keyword>
<protein>
    <submittedName>
        <fullName evidence="2">Uncharacterized protein</fullName>
    </submittedName>
</protein>
<evidence type="ECO:0000256" key="1">
    <source>
        <dbReference type="SAM" id="SignalP"/>
    </source>
</evidence>
<dbReference type="Proteomes" id="UP000591131">
    <property type="component" value="Unassembled WGS sequence"/>
</dbReference>
<proteinExistence type="predicted"/>
<gene>
    <name evidence="2" type="ORF">FOL47_000747</name>
</gene>
<evidence type="ECO:0000313" key="2">
    <source>
        <dbReference type="EMBL" id="KAF4672231.1"/>
    </source>
</evidence>
<keyword evidence="3" id="KW-1185">Reference proteome</keyword>
<dbReference type="EMBL" id="JAAPAO010000115">
    <property type="protein sequence ID" value="KAF4672231.1"/>
    <property type="molecule type" value="Genomic_DNA"/>
</dbReference>
<comment type="caution">
    <text evidence="2">The sequence shown here is derived from an EMBL/GenBank/DDBJ whole genome shotgun (WGS) entry which is preliminary data.</text>
</comment>
<name>A0A7J6MMP9_PERCH</name>
<accession>A0A7J6MMP9</accession>
<evidence type="ECO:0000313" key="3">
    <source>
        <dbReference type="Proteomes" id="UP000591131"/>
    </source>
</evidence>
<reference evidence="2 3" key="1">
    <citation type="submission" date="2020-04" db="EMBL/GenBank/DDBJ databases">
        <title>Perkinsus chesapeaki whole genome sequence.</title>
        <authorList>
            <person name="Bogema D.R."/>
        </authorList>
    </citation>
    <scope>NUCLEOTIDE SEQUENCE [LARGE SCALE GENOMIC DNA]</scope>
    <source>
        <strain evidence="2">ATCC PRA-425</strain>
    </source>
</reference>